<feature type="region of interest" description="Disordered" evidence="1">
    <location>
        <begin position="27"/>
        <end position="51"/>
    </location>
</feature>
<accession>A0A8C5M7U5</accession>
<proteinExistence type="predicted"/>
<evidence type="ECO:0000313" key="2">
    <source>
        <dbReference type="Ensembl" id="ENSLLEP00000009984.1"/>
    </source>
</evidence>
<dbReference type="GeneTree" id="ENSGT01010000228629"/>
<dbReference type="InterPro" id="IPR042566">
    <property type="entry name" value="L1_C"/>
</dbReference>
<dbReference type="OrthoDB" id="9909646at2759"/>
<sequence>MSQSKPMQSAAKFNFFSLLTATKKSAAGIQDGARRSSPDPPAVLQMEGPATGSELKALTTTLEGMLTSMSADLKSQLKEVAKEISADIQNLADRTSHIENKMGEYADAQNDMVDRVPELEDTLEGCLTKIADLDNRSRRHNVKIRGVPESVKTQQLASYVTDFFLHLVPEQTPDSLLMDRIHRLPRPSAMPVDTAHDVILRLHYFRPRELIFQALRKPQALSPDYEHLQVFPDLEKRTLGFRRSLQRVTATPRQHDILYRWGFPQNLLISHDGSQHVVTTLEQGLQFLSE</sequence>
<evidence type="ECO:0000313" key="3">
    <source>
        <dbReference type="Proteomes" id="UP000694569"/>
    </source>
</evidence>
<organism evidence="2 3">
    <name type="scientific">Leptobrachium leishanense</name>
    <name type="common">Leishan spiny toad</name>
    <dbReference type="NCBI Taxonomy" id="445787"/>
    <lineage>
        <taxon>Eukaryota</taxon>
        <taxon>Metazoa</taxon>
        <taxon>Chordata</taxon>
        <taxon>Craniata</taxon>
        <taxon>Vertebrata</taxon>
        <taxon>Euteleostomi</taxon>
        <taxon>Amphibia</taxon>
        <taxon>Batrachia</taxon>
        <taxon>Anura</taxon>
        <taxon>Pelobatoidea</taxon>
        <taxon>Megophryidae</taxon>
        <taxon>Leptobrachium</taxon>
    </lineage>
</organism>
<keyword evidence="3" id="KW-1185">Reference proteome</keyword>
<dbReference type="Gene3D" id="3.30.250.20">
    <property type="entry name" value="L1 transposable element, C-terminal domain"/>
    <property type="match status" value="1"/>
</dbReference>
<evidence type="ECO:0000256" key="1">
    <source>
        <dbReference type="SAM" id="MobiDB-lite"/>
    </source>
</evidence>
<dbReference type="Ensembl" id="ENSLLET00000010371.1">
    <property type="protein sequence ID" value="ENSLLEP00000009984.1"/>
    <property type="gene ID" value="ENSLLEG00000006362.1"/>
</dbReference>
<dbReference type="InterPro" id="IPR004244">
    <property type="entry name" value="Transposase_22"/>
</dbReference>
<dbReference type="PANTHER" id="PTHR11505">
    <property type="entry name" value="L1 TRANSPOSABLE ELEMENT-RELATED"/>
    <property type="match status" value="1"/>
</dbReference>
<dbReference type="AlphaFoldDB" id="A0A8C5M7U5"/>
<protein>
    <submittedName>
        <fullName evidence="2">Uncharacterized protein</fullName>
    </submittedName>
</protein>
<reference evidence="2" key="2">
    <citation type="submission" date="2025-09" db="UniProtKB">
        <authorList>
            <consortium name="Ensembl"/>
        </authorList>
    </citation>
    <scope>IDENTIFICATION</scope>
</reference>
<name>A0A8C5M7U5_9ANUR</name>
<dbReference type="Gene3D" id="3.30.70.1820">
    <property type="entry name" value="L1 transposable element, RRM domain"/>
    <property type="match status" value="1"/>
</dbReference>
<dbReference type="Proteomes" id="UP000694569">
    <property type="component" value="Unplaced"/>
</dbReference>
<reference evidence="2" key="1">
    <citation type="submission" date="2025-08" db="UniProtKB">
        <authorList>
            <consortium name="Ensembl"/>
        </authorList>
    </citation>
    <scope>IDENTIFICATION</scope>
</reference>